<evidence type="ECO:0000256" key="2">
    <source>
        <dbReference type="ARBA" id="ARBA00022723"/>
    </source>
</evidence>
<proteinExistence type="predicted"/>
<keyword evidence="1" id="KW-0349">Heme</keyword>
<dbReference type="InterPro" id="IPR009056">
    <property type="entry name" value="Cyt_c-like_dom"/>
</dbReference>
<sequence length="196" mass="21732">VAPPGIEPLSPLLAVRAVLTAPNSGWQLRFGSSTSRRWNRSRGQSPERWGPWRMRLFNIFCLGFVVLITTTAMAQPPPPNLAFTAAQAEAGHIEFEQKCATCHMPDTDGQRLAPMLIGPQFLSEWGNRRVRDLFVRMRDGMPPIGVRPRGDGYANILAFLLRENGGQAGSDALDPLSYDRLTTRNEQLNVPTIPNP</sequence>
<accession>A0A381SY38</accession>
<evidence type="ECO:0000256" key="3">
    <source>
        <dbReference type="ARBA" id="ARBA00023004"/>
    </source>
</evidence>
<dbReference type="GO" id="GO:0046872">
    <property type="term" value="F:metal ion binding"/>
    <property type="evidence" value="ECO:0007669"/>
    <property type="project" value="UniProtKB-KW"/>
</dbReference>
<dbReference type="AlphaFoldDB" id="A0A381SY38"/>
<evidence type="ECO:0000313" key="5">
    <source>
        <dbReference type="EMBL" id="SVA08940.1"/>
    </source>
</evidence>
<dbReference type="InterPro" id="IPR036909">
    <property type="entry name" value="Cyt_c-like_dom_sf"/>
</dbReference>
<feature type="non-terminal residue" evidence="5">
    <location>
        <position position="1"/>
    </location>
</feature>
<feature type="domain" description="Cytochrome c" evidence="4">
    <location>
        <begin position="86"/>
        <end position="183"/>
    </location>
</feature>
<dbReference type="EMBL" id="UINC01003750">
    <property type="protein sequence ID" value="SVA08940.1"/>
    <property type="molecule type" value="Genomic_DNA"/>
</dbReference>
<dbReference type="Gene3D" id="1.10.760.10">
    <property type="entry name" value="Cytochrome c-like domain"/>
    <property type="match status" value="1"/>
</dbReference>
<evidence type="ECO:0000256" key="1">
    <source>
        <dbReference type="ARBA" id="ARBA00022617"/>
    </source>
</evidence>
<evidence type="ECO:0000259" key="4">
    <source>
        <dbReference type="PROSITE" id="PS51007"/>
    </source>
</evidence>
<gene>
    <name evidence="5" type="ORF">METZ01_LOCUS61794</name>
</gene>
<keyword evidence="2" id="KW-0479">Metal-binding</keyword>
<protein>
    <recommendedName>
        <fullName evidence="4">Cytochrome c domain-containing protein</fullName>
    </recommendedName>
</protein>
<name>A0A381SY38_9ZZZZ</name>
<organism evidence="5">
    <name type="scientific">marine metagenome</name>
    <dbReference type="NCBI Taxonomy" id="408172"/>
    <lineage>
        <taxon>unclassified sequences</taxon>
        <taxon>metagenomes</taxon>
        <taxon>ecological metagenomes</taxon>
    </lineage>
</organism>
<reference evidence="5" key="1">
    <citation type="submission" date="2018-05" db="EMBL/GenBank/DDBJ databases">
        <authorList>
            <person name="Lanie J.A."/>
            <person name="Ng W.-L."/>
            <person name="Kazmierczak K.M."/>
            <person name="Andrzejewski T.M."/>
            <person name="Davidsen T.M."/>
            <person name="Wayne K.J."/>
            <person name="Tettelin H."/>
            <person name="Glass J.I."/>
            <person name="Rusch D."/>
            <person name="Podicherti R."/>
            <person name="Tsui H.-C.T."/>
            <person name="Winkler M.E."/>
        </authorList>
    </citation>
    <scope>NUCLEOTIDE SEQUENCE</scope>
</reference>
<dbReference type="GO" id="GO:0009055">
    <property type="term" value="F:electron transfer activity"/>
    <property type="evidence" value="ECO:0007669"/>
    <property type="project" value="InterPro"/>
</dbReference>
<dbReference type="SUPFAM" id="SSF46626">
    <property type="entry name" value="Cytochrome c"/>
    <property type="match status" value="1"/>
</dbReference>
<dbReference type="PROSITE" id="PS51007">
    <property type="entry name" value="CYTC"/>
    <property type="match status" value="1"/>
</dbReference>
<keyword evidence="3" id="KW-0408">Iron</keyword>
<dbReference type="GO" id="GO:0020037">
    <property type="term" value="F:heme binding"/>
    <property type="evidence" value="ECO:0007669"/>
    <property type="project" value="InterPro"/>
</dbReference>